<dbReference type="AlphaFoldDB" id="A0A080YWU7"/>
<dbReference type="Proteomes" id="UP000028582">
    <property type="component" value="Unassembled WGS sequence"/>
</dbReference>
<comment type="caution">
    <text evidence="1">The sequence shown here is derived from an EMBL/GenBank/DDBJ whole genome shotgun (WGS) entry which is preliminary data.</text>
</comment>
<protein>
    <submittedName>
        <fullName evidence="1">Uncharacterized protein</fullName>
    </submittedName>
</protein>
<sequence length="38" mass="4403">MKDRQQYILELLKSETSNQNEKILIIEPIEFGVAALRA</sequence>
<accession>A0A080YWU7</accession>
<organism evidence="1 2">
    <name type="scientific">Phytophthora nicotianae P1976</name>
    <dbReference type="NCBI Taxonomy" id="1317066"/>
    <lineage>
        <taxon>Eukaryota</taxon>
        <taxon>Sar</taxon>
        <taxon>Stramenopiles</taxon>
        <taxon>Oomycota</taxon>
        <taxon>Peronosporomycetes</taxon>
        <taxon>Peronosporales</taxon>
        <taxon>Peronosporaceae</taxon>
        <taxon>Phytophthora</taxon>
    </lineage>
</organism>
<evidence type="ECO:0000313" key="2">
    <source>
        <dbReference type="Proteomes" id="UP000028582"/>
    </source>
</evidence>
<dbReference type="EMBL" id="ANJA01004685">
    <property type="protein sequence ID" value="ETO58858.1"/>
    <property type="molecule type" value="Genomic_DNA"/>
</dbReference>
<evidence type="ECO:0000313" key="1">
    <source>
        <dbReference type="EMBL" id="ETO58858.1"/>
    </source>
</evidence>
<name>A0A080YWU7_PHYNI</name>
<proteinExistence type="predicted"/>
<gene>
    <name evidence="1" type="ORF">F444_22765</name>
</gene>
<reference evidence="1 2" key="1">
    <citation type="submission" date="2013-11" db="EMBL/GenBank/DDBJ databases">
        <title>The Genome Sequence of Phytophthora parasitica P1976.</title>
        <authorList>
            <consortium name="The Broad Institute Genomics Platform"/>
            <person name="Russ C."/>
            <person name="Tyler B."/>
            <person name="Panabieres F."/>
            <person name="Shan W."/>
            <person name="Tripathy S."/>
            <person name="Grunwald N."/>
            <person name="Machado M."/>
            <person name="Johnson C.S."/>
            <person name="Walker B."/>
            <person name="Young S."/>
            <person name="Zeng Q."/>
            <person name="Gargeya S."/>
            <person name="Fitzgerald M."/>
            <person name="Haas B."/>
            <person name="Abouelleil A."/>
            <person name="Allen A.W."/>
            <person name="Alvarado L."/>
            <person name="Arachchi H.M."/>
            <person name="Berlin A.M."/>
            <person name="Chapman S.B."/>
            <person name="Gainer-Dewar J."/>
            <person name="Goldberg J."/>
            <person name="Griggs A."/>
            <person name="Gujja S."/>
            <person name="Hansen M."/>
            <person name="Howarth C."/>
            <person name="Imamovic A."/>
            <person name="Ireland A."/>
            <person name="Larimer J."/>
            <person name="McCowan C."/>
            <person name="Murphy C."/>
            <person name="Pearson M."/>
            <person name="Poon T.W."/>
            <person name="Priest M."/>
            <person name="Roberts A."/>
            <person name="Saif S."/>
            <person name="Shea T."/>
            <person name="Sisk P."/>
            <person name="Sykes S."/>
            <person name="Wortman J."/>
            <person name="Nusbaum C."/>
            <person name="Birren B."/>
        </authorList>
    </citation>
    <scope>NUCLEOTIDE SEQUENCE [LARGE SCALE GENOMIC DNA]</scope>
    <source>
        <strain evidence="1 2">P1976</strain>
    </source>
</reference>